<dbReference type="InterPro" id="IPR029058">
    <property type="entry name" value="AB_hydrolase_fold"/>
</dbReference>
<organism evidence="2 3">
    <name type="scientific">Streptomyces orinoci</name>
    <name type="common">Streptoverticillium orinoci</name>
    <dbReference type="NCBI Taxonomy" id="67339"/>
    <lineage>
        <taxon>Bacteria</taxon>
        <taxon>Bacillati</taxon>
        <taxon>Actinomycetota</taxon>
        <taxon>Actinomycetes</taxon>
        <taxon>Kitasatosporales</taxon>
        <taxon>Streptomycetaceae</taxon>
        <taxon>Streptomyces</taxon>
    </lineage>
</organism>
<dbReference type="SUPFAM" id="SSF53474">
    <property type="entry name" value="alpha/beta-Hydrolases"/>
    <property type="match status" value="1"/>
</dbReference>
<evidence type="ECO:0000313" key="3">
    <source>
        <dbReference type="Proteomes" id="UP001552594"/>
    </source>
</evidence>
<comment type="caution">
    <text evidence="2">The sequence shown here is derived from an EMBL/GenBank/DDBJ whole genome shotgun (WGS) entry which is preliminary data.</text>
</comment>
<reference evidence="2 3" key="1">
    <citation type="submission" date="2024-06" db="EMBL/GenBank/DDBJ databases">
        <title>The Natural Products Discovery Center: Release of the First 8490 Sequenced Strains for Exploring Actinobacteria Biosynthetic Diversity.</title>
        <authorList>
            <person name="Kalkreuter E."/>
            <person name="Kautsar S.A."/>
            <person name="Yang D."/>
            <person name="Bader C.D."/>
            <person name="Teijaro C.N."/>
            <person name="Fluegel L."/>
            <person name="Davis C.M."/>
            <person name="Simpson J.R."/>
            <person name="Lauterbach L."/>
            <person name="Steele A.D."/>
            <person name="Gui C."/>
            <person name="Meng S."/>
            <person name="Li G."/>
            <person name="Viehrig K."/>
            <person name="Ye F."/>
            <person name="Su P."/>
            <person name="Kiefer A.F."/>
            <person name="Nichols A."/>
            <person name="Cepeda A.J."/>
            <person name="Yan W."/>
            <person name="Fan B."/>
            <person name="Jiang Y."/>
            <person name="Adhikari A."/>
            <person name="Zheng C.-J."/>
            <person name="Schuster L."/>
            <person name="Cowan T.M."/>
            <person name="Smanski M.J."/>
            <person name="Chevrette M.G."/>
            <person name="De Carvalho L.P.S."/>
            <person name="Shen B."/>
        </authorList>
    </citation>
    <scope>NUCLEOTIDE SEQUENCE [LARGE SCALE GENOMIC DNA]</scope>
    <source>
        <strain evidence="2 3">NPDC052347</strain>
    </source>
</reference>
<accession>A0ABV3K9H2</accession>
<keyword evidence="3" id="KW-1185">Reference proteome</keyword>
<evidence type="ECO:0000313" key="2">
    <source>
        <dbReference type="EMBL" id="MEV5510505.1"/>
    </source>
</evidence>
<evidence type="ECO:0000259" key="1">
    <source>
        <dbReference type="Pfam" id="PF06259"/>
    </source>
</evidence>
<keyword evidence="2" id="KW-0378">Hydrolase</keyword>
<proteinExistence type="predicted"/>
<name>A0ABV3K9H2_STRON</name>
<feature type="domain" description="DUF1023" evidence="1">
    <location>
        <begin position="357"/>
        <end position="520"/>
    </location>
</feature>
<protein>
    <submittedName>
        <fullName evidence="2">Alpha/beta hydrolase</fullName>
    </submittedName>
</protein>
<dbReference type="RefSeq" id="WP_109283895.1">
    <property type="nucleotide sequence ID" value="NZ_JBFAUK010000033.1"/>
</dbReference>
<dbReference type="Pfam" id="PF06259">
    <property type="entry name" value="Abhydrolase_8"/>
    <property type="match status" value="1"/>
</dbReference>
<dbReference type="GO" id="GO:0016787">
    <property type="term" value="F:hydrolase activity"/>
    <property type="evidence" value="ECO:0007669"/>
    <property type="project" value="UniProtKB-KW"/>
</dbReference>
<gene>
    <name evidence="2" type="ORF">AB0L16_29455</name>
</gene>
<dbReference type="InterPro" id="IPR010427">
    <property type="entry name" value="DUF1023"/>
</dbReference>
<dbReference type="Proteomes" id="UP001552594">
    <property type="component" value="Unassembled WGS sequence"/>
</dbReference>
<sequence length="594" mass="63814">MVTIDQLTNLDTSKFTKAAGAWSSVSNRASSARTRVEHEILAKLGGTQKGEAATAVLHRLATVSKNYEYIHAECGLVRTVLSCLAEELAVSQRKLKQALEDAEALKFTVKPDGSVEYPRSPGTPLPQLQAPAAPNAMPPILKPEATADPNAAKAQAIANRIGDALKDATEIDGRYAKALAELTTDGNLKNTDRSDIARDTRDVQRAVGDHLSLSSIPKGKSAKANAEWWNKLSQEKKDEYIALFPAEIGALDGLPSTVRDNANRVVLDEAYLDANQKLKEIDAREPKKYEQKFNDMTGLPIEGEEQISQQWKFWAEDRKKLTDRLHAMEAIQARLDDTGEEGLPEAYLLGFSDKGLGRSIVANGNPDTADHTAVFVPGTTSKLEKSKEYIEHMTDLWKASQAKAPGQNVSTITWIGYDAPQSVVPEAMSRTYAWKAAPILNNFLDGLQTTQGGPGHSHTTVIGHSYGSTVVGAASIKGDLAANDIVVAGSPGMMVPHAKDLSVGADHVWSEAASLADDQVPAGGKLAGLGGQTDRLPFSKAIPFGYALTQNVPSDRDFGAHIMKNDAEGHGDYWRKGSVSLDNQANVVSGTMTG</sequence>
<dbReference type="EMBL" id="JBFAUK010000033">
    <property type="protein sequence ID" value="MEV5510505.1"/>
    <property type="molecule type" value="Genomic_DNA"/>
</dbReference>